<organism evidence="2 3">
    <name type="scientific">Phaseolus coccineus</name>
    <name type="common">Scarlet runner bean</name>
    <name type="synonym">Phaseolus multiflorus</name>
    <dbReference type="NCBI Taxonomy" id="3886"/>
    <lineage>
        <taxon>Eukaryota</taxon>
        <taxon>Viridiplantae</taxon>
        <taxon>Streptophyta</taxon>
        <taxon>Embryophyta</taxon>
        <taxon>Tracheophyta</taxon>
        <taxon>Spermatophyta</taxon>
        <taxon>Magnoliopsida</taxon>
        <taxon>eudicotyledons</taxon>
        <taxon>Gunneridae</taxon>
        <taxon>Pentapetalae</taxon>
        <taxon>rosids</taxon>
        <taxon>fabids</taxon>
        <taxon>Fabales</taxon>
        <taxon>Fabaceae</taxon>
        <taxon>Papilionoideae</taxon>
        <taxon>50 kb inversion clade</taxon>
        <taxon>NPAAA clade</taxon>
        <taxon>indigoferoid/millettioid clade</taxon>
        <taxon>Phaseoleae</taxon>
        <taxon>Phaseolus</taxon>
    </lineage>
</organism>
<protein>
    <submittedName>
        <fullName evidence="2">Uncharacterized protein</fullName>
    </submittedName>
</protein>
<evidence type="ECO:0000256" key="1">
    <source>
        <dbReference type="SAM" id="MobiDB-lite"/>
    </source>
</evidence>
<dbReference type="Proteomes" id="UP001374584">
    <property type="component" value="Unassembled WGS sequence"/>
</dbReference>
<reference evidence="2 3" key="1">
    <citation type="submission" date="2024-01" db="EMBL/GenBank/DDBJ databases">
        <title>The genomes of 5 underutilized Papilionoideae crops provide insights into root nodulation and disease resistanc.</title>
        <authorList>
            <person name="Jiang F."/>
        </authorList>
    </citation>
    <scope>NUCLEOTIDE SEQUENCE [LARGE SCALE GENOMIC DNA]</scope>
    <source>
        <strain evidence="2">JINMINGXINNONG_FW02</strain>
        <tissue evidence="2">Leaves</tissue>
    </source>
</reference>
<feature type="compositionally biased region" description="Acidic residues" evidence="1">
    <location>
        <begin position="43"/>
        <end position="55"/>
    </location>
</feature>
<accession>A0AAN9NDZ9</accession>
<gene>
    <name evidence="2" type="ORF">VNO80_10757</name>
</gene>
<comment type="caution">
    <text evidence="2">The sequence shown here is derived from an EMBL/GenBank/DDBJ whole genome shotgun (WGS) entry which is preliminary data.</text>
</comment>
<feature type="region of interest" description="Disordered" evidence="1">
    <location>
        <begin position="29"/>
        <end position="58"/>
    </location>
</feature>
<proteinExistence type="predicted"/>
<dbReference type="EMBL" id="JAYMYR010000004">
    <property type="protein sequence ID" value="KAK7368728.1"/>
    <property type="molecule type" value="Genomic_DNA"/>
</dbReference>
<evidence type="ECO:0000313" key="2">
    <source>
        <dbReference type="EMBL" id="KAK7368728.1"/>
    </source>
</evidence>
<keyword evidence="3" id="KW-1185">Reference proteome</keyword>
<evidence type="ECO:0000313" key="3">
    <source>
        <dbReference type="Proteomes" id="UP001374584"/>
    </source>
</evidence>
<dbReference type="AlphaFoldDB" id="A0AAN9NDZ9"/>
<feature type="compositionally biased region" description="Low complexity" evidence="1">
    <location>
        <begin position="29"/>
        <end position="42"/>
    </location>
</feature>
<name>A0AAN9NDZ9_PHACN</name>
<sequence>MKVVIVHYSFIHLSNLSLSHSHSDSNAASKSSFQKSSSFTAAEDSDEDSDEETVDEADKDHHTIVHLRHIVSFLMWSLDSILTDLGSQQTVAKGYTKRVVQKVYSEFEVAMFVVSGMDHALTSLQMLFSWTKNEFSRKTKI</sequence>